<proteinExistence type="predicted"/>
<sequence length="63" mass="6902">MLGEDMGSTFDEMALLLVCVVADIIYRLADARGSPFNNRANFLPPHHSVQPAHRHGLKLACIA</sequence>
<organism evidence="1 2">
    <name type="scientific">Zymobacter palmae</name>
    <dbReference type="NCBI Taxonomy" id="33074"/>
    <lineage>
        <taxon>Bacteria</taxon>
        <taxon>Pseudomonadati</taxon>
        <taxon>Pseudomonadota</taxon>
        <taxon>Gammaproteobacteria</taxon>
        <taxon>Oceanospirillales</taxon>
        <taxon>Halomonadaceae</taxon>
        <taxon>Zymobacter group</taxon>
        <taxon>Zymobacter</taxon>
    </lineage>
</organism>
<evidence type="ECO:0000313" key="2">
    <source>
        <dbReference type="Proteomes" id="UP000267342"/>
    </source>
</evidence>
<evidence type="ECO:0000313" key="1">
    <source>
        <dbReference type="EMBL" id="BBG30252.1"/>
    </source>
</evidence>
<dbReference type="KEGG" id="zpl:ZBT109_1492"/>
<dbReference type="EMBL" id="AP018933">
    <property type="protein sequence ID" value="BBG30252.1"/>
    <property type="molecule type" value="Genomic_DNA"/>
</dbReference>
<keyword evidence="2" id="KW-1185">Reference proteome</keyword>
<dbReference type="AlphaFoldDB" id="A0A348HF50"/>
<dbReference type="Proteomes" id="UP000267342">
    <property type="component" value="Chromosome"/>
</dbReference>
<protein>
    <submittedName>
        <fullName evidence="1">Predicted transcriptionalre gulator</fullName>
    </submittedName>
</protein>
<name>A0A348HF50_9GAMM</name>
<reference evidence="1 2" key="1">
    <citation type="submission" date="2018-09" db="EMBL/GenBank/DDBJ databases">
        <title>Zymobacter palmae IAM14233 (=T109) whole genome analysis.</title>
        <authorList>
            <person name="Yanase H."/>
        </authorList>
    </citation>
    <scope>NUCLEOTIDE SEQUENCE [LARGE SCALE GENOMIC DNA]</scope>
    <source>
        <strain evidence="1 2">IAM14233</strain>
    </source>
</reference>
<gene>
    <name evidence="1" type="ORF">ZBT109_1492</name>
</gene>
<accession>A0A348HF50</accession>